<dbReference type="PANTHER" id="PTHR15131">
    <property type="entry name" value="SMALL NUCLEAR RNA ACTIVATING COMPLEX, POLYPEPTIDE 1"/>
    <property type="match status" value="1"/>
</dbReference>
<keyword evidence="2" id="KW-1185">Reference proteome</keyword>
<dbReference type="InterPro" id="IPR019188">
    <property type="entry name" value="SNAPC1"/>
</dbReference>
<dbReference type="GO" id="GO:0043565">
    <property type="term" value="F:sequence-specific DNA binding"/>
    <property type="evidence" value="ECO:0007669"/>
    <property type="project" value="TreeGrafter"/>
</dbReference>
<feature type="region of interest" description="Disordered" evidence="1">
    <location>
        <begin position="271"/>
        <end position="293"/>
    </location>
</feature>
<dbReference type="KEGG" id="ipu:108257887"/>
<dbReference type="GO" id="GO:0019185">
    <property type="term" value="C:snRNA-activating protein complex"/>
    <property type="evidence" value="ECO:0007669"/>
    <property type="project" value="TreeGrafter"/>
</dbReference>
<evidence type="ECO:0000256" key="1">
    <source>
        <dbReference type="SAM" id="MobiDB-lite"/>
    </source>
</evidence>
<reference evidence="2" key="1">
    <citation type="journal article" date="2016" name="Nat. Commun.">
        <title>The channel catfish genome sequence provides insights into the evolution of scale formation in teleosts.</title>
        <authorList>
            <person name="Liu Z."/>
            <person name="Liu S."/>
            <person name="Yao J."/>
            <person name="Bao L."/>
            <person name="Zhang J."/>
            <person name="Li Y."/>
            <person name="Jiang C."/>
            <person name="Sun L."/>
            <person name="Wang R."/>
            <person name="Zhang Y."/>
            <person name="Zhou T."/>
            <person name="Zeng Q."/>
            <person name="Fu Q."/>
            <person name="Gao S."/>
            <person name="Li N."/>
            <person name="Koren S."/>
            <person name="Jiang Y."/>
            <person name="Zimin A."/>
            <person name="Xu P."/>
            <person name="Phillippy A.M."/>
            <person name="Geng X."/>
            <person name="Song L."/>
            <person name="Sun F."/>
            <person name="Li C."/>
            <person name="Wang X."/>
            <person name="Chen A."/>
            <person name="Jin Y."/>
            <person name="Yuan Z."/>
            <person name="Yang Y."/>
            <person name="Tan S."/>
            <person name="Peatman E."/>
            <person name="Lu J."/>
            <person name="Qin Z."/>
            <person name="Dunham R."/>
            <person name="Li Z."/>
            <person name="Sonstegard T."/>
            <person name="Feng J."/>
            <person name="Danzmann R.G."/>
            <person name="Schroeder S."/>
            <person name="Scheffler B."/>
            <person name="Duke M.V."/>
            <person name="Ballard L."/>
            <person name="Kucuktas H."/>
            <person name="Kaltenboeck L."/>
            <person name="Liu H."/>
            <person name="Armbruster J."/>
            <person name="Xie Y."/>
            <person name="Kirby M.L."/>
            <person name="Tian Y."/>
            <person name="Flanagan M.E."/>
            <person name="Mu W."/>
            <person name="Waldbieser G.C."/>
        </authorList>
    </citation>
    <scope>NUCLEOTIDE SEQUENCE [LARGE SCALE GENOMIC DNA]</scope>
    <source>
        <strain evidence="2">SDA103</strain>
    </source>
</reference>
<protein>
    <submittedName>
        <fullName evidence="3">snRNA-activating protein complex subunit 1a isoform X1</fullName>
    </submittedName>
</protein>
<dbReference type="AlphaFoldDB" id="A0A2D0PZM0"/>
<dbReference type="Pfam" id="PF09808">
    <property type="entry name" value="SNAPC1"/>
    <property type="match status" value="1"/>
</dbReference>
<name>A0A2D0PZM0_ICTPU</name>
<sequence length="355" mass="41491">MADAITRTCDVFWIPFKSDCEELLGRFQQTESVRYEDFVAIWRVMDFSSVFYGMTTNHEKRPFSRLAFATVYEYFLPPYSFQIRVGALYMFYGLYFTQSVRPKEKIRIALKDWMYIENFISDAVTCQHLDAVYVYRKLVSEKAFFYTAMPCQLTFDAKHRFKNKKVNELFQDLPDRVTELVNAGTLEEITNVQAHYERIKQALHVSASVSVTPVNLTAQLKECAVKFQQWKENKKELKRTNSGTKATESTPPLECSKRADQLATIKSKSYGHLAKASKSRRHRQVEMDTSESGTDNAQEILFPHQMRPLSLRARTWRNLGKIGSEEEKYQTWLLSTMEEDRGAMKKSQPKIKFKW</sequence>
<dbReference type="RefSeq" id="XP_017311494.1">
    <property type="nucleotide sequence ID" value="XM_017456005.3"/>
</dbReference>
<evidence type="ECO:0000313" key="3">
    <source>
        <dbReference type="RefSeq" id="XP_017311494.1"/>
    </source>
</evidence>
<dbReference type="STRING" id="7998.ENSIPUP00000025276"/>
<dbReference type="CTD" id="393233"/>
<feature type="compositionally biased region" description="Polar residues" evidence="1">
    <location>
        <begin position="240"/>
        <end position="250"/>
    </location>
</feature>
<evidence type="ECO:0000313" key="2">
    <source>
        <dbReference type="Proteomes" id="UP000221080"/>
    </source>
</evidence>
<dbReference type="PANTHER" id="PTHR15131:SF3">
    <property type="entry name" value="SNRNA-ACTIVATING PROTEIN COMPLEX SUBUNIT 1"/>
    <property type="match status" value="1"/>
</dbReference>
<feature type="region of interest" description="Disordered" evidence="1">
    <location>
        <begin position="234"/>
        <end position="255"/>
    </location>
</feature>
<dbReference type="OrthoDB" id="20127at2759"/>
<organism evidence="2 3">
    <name type="scientific">Ictalurus punctatus</name>
    <name type="common">Channel catfish</name>
    <name type="synonym">Silurus punctatus</name>
    <dbReference type="NCBI Taxonomy" id="7998"/>
    <lineage>
        <taxon>Eukaryota</taxon>
        <taxon>Metazoa</taxon>
        <taxon>Chordata</taxon>
        <taxon>Craniata</taxon>
        <taxon>Vertebrata</taxon>
        <taxon>Euteleostomi</taxon>
        <taxon>Actinopterygii</taxon>
        <taxon>Neopterygii</taxon>
        <taxon>Teleostei</taxon>
        <taxon>Ostariophysi</taxon>
        <taxon>Siluriformes</taxon>
        <taxon>Ictaluridae</taxon>
        <taxon>Ictalurus</taxon>
    </lineage>
</organism>
<dbReference type="GO" id="GO:0042796">
    <property type="term" value="P:snRNA transcription by RNA polymerase III"/>
    <property type="evidence" value="ECO:0007669"/>
    <property type="project" value="TreeGrafter"/>
</dbReference>
<proteinExistence type="predicted"/>
<dbReference type="Proteomes" id="UP000221080">
    <property type="component" value="Chromosome 25"/>
</dbReference>
<gene>
    <name evidence="3" type="primary">snapc1a</name>
</gene>
<dbReference type="GeneID" id="108257887"/>
<accession>A0A2D0PZM0</accession>
<dbReference type="GO" id="GO:0042795">
    <property type="term" value="P:snRNA transcription by RNA polymerase II"/>
    <property type="evidence" value="ECO:0007669"/>
    <property type="project" value="TreeGrafter"/>
</dbReference>
<reference evidence="3" key="2">
    <citation type="submission" date="2025-08" db="UniProtKB">
        <authorList>
            <consortium name="RefSeq"/>
        </authorList>
    </citation>
    <scope>IDENTIFICATION</scope>
    <source>
        <tissue evidence="3">Blood</tissue>
    </source>
</reference>